<keyword evidence="1" id="KW-0602">Photosynthesis</keyword>
<evidence type="ECO:0000313" key="5">
    <source>
        <dbReference type="Proteomes" id="UP000054560"/>
    </source>
</evidence>
<evidence type="ECO:0000256" key="2">
    <source>
        <dbReference type="ARBA" id="ARBA00023276"/>
    </source>
</evidence>
<dbReference type="InterPro" id="IPR044256">
    <property type="entry name" value="HCF244-like"/>
</dbReference>
<gene>
    <name evidence="4" type="ORF">SARC_06075</name>
</gene>
<keyword evidence="2" id="KW-0604">Photosystem II</keyword>
<dbReference type="GeneID" id="25906579"/>
<dbReference type="InterPro" id="IPR016040">
    <property type="entry name" value="NAD(P)-bd_dom"/>
</dbReference>
<dbReference type="Gene3D" id="3.40.50.720">
    <property type="entry name" value="NAD(P)-binding Rossmann-like Domain"/>
    <property type="match status" value="1"/>
</dbReference>
<dbReference type="CDD" id="cd05243">
    <property type="entry name" value="SDR_a5"/>
    <property type="match status" value="1"/>
</dbReference>
<name>A0A0L0FYC6_9EUKA</name>
<evidence type="ECO:0000313" key="4">
    <source>
        <dbReference type="EMBL" id="KNC81619.1"/>
    </source>
</evidence>
<dbReference type="RefSeq" id="XP_014155521.1">
    <property type="nucleotide sequence ID" value="XM_014300046.1"/>
</dbReference>
<dbReference type="SUPFAM" id="SSF51735">
    <property type="entry name" value="NAD(P)-binding Rossmann-fold domains"/>
    <property type="match status" value="1"/>
</dbReference>
<organism evidence="4 5">
    <name type="scientific">Sphaeroforma arctica JP610</name>
    <dbReference type="NCBI Taxonomy" id="667725"/>
    <lineage>
        <taxon>Eukaryota</taxon>
        <taxon>Ichthyosporea</taxon>
        <taxon>Ichthyophonida</taxon>
        <taxon>Sphaeroforma</taxon>
    </lineage>
</organism>
<evidence type="ECO:0000256" key="1">
    <source>
        <dbReference type="ARBA" id="ARBA00022531"/>
    </source>
</evidence>
<dbReference type="EMBL" id="KQ242015">
    <property type="protein sequence ID" value="KNC81619.1"/>
    <property type="molecule type" value="Genomic_DNA"/>
</dbReference>
<dbReference type="Proteomes" id="UP000054560">
    <property type="component" value="Unassembled WGS sequence"/>
</dbReference>
<accession>A0A0L0FYC6</accession>
<dbReference type="PANTHER" id="PTHR47128:SF2">
    <property type="entry name" value="PROTEIN HIGH CHLOROPHYLL FLUORESCENCE PHENOTYPE 244, CHLOROPLASTIC"/>
    <property type="match status" value="1"/>
</dbReference>
<dbReference type="InterPro" id="IPR036291">
    <property type="entry name" value="NAD(P)-bd_dom_sf"/>
</dbReference>
<reference evidence="4 5" key="1">
    <citation type="submission" date="2011-02" db="EMBL/GenBank/DDBJ databases">
        <title>The Genome Sequence of Sphaeroforma arctica JP610.</title>
        <authorList>
            <consortium name="The Broad Institute Genome Sequencing Platform"/>
            <person name="Russ C."/>
            <person name="Cuomo C."/>
            <person name="Young S.K."/>
            <person name="Zeng Q."/>
            <person name="Gargeya S."/>
            <person name="Alvarado L."/>
            <person name="Berlin A."/>
            <person name="Chapman S.B."/>
            <person name="Chen Z."/>
            <person name="Freedman E."/>
            <person name="Gellesch M."/>
            <person name="Goldberg J."/>
            <person name="Griggs A."/>
            <person name="Gujja S."/>
            <person name="Heilman E."/>
            <person name="Heiman D."/>
            <person name="Howarth C."/>
            <person name="Mehta T."/>
            <person name="Neiman D."/>
            <person name="Pearson M."/>
            <person name="Roberts A."/>
            <person name="Saif S."/>
            <person name="Shea T."/>
            <person name="Shenoy N."/>
            <person name="Sisk P."/>
            <person name="Stolte C."/>
            <person name="Sykes S."/>
            <person name="White J."/>
            <person name="Yandava C."/>
            <person name="Burger G."/>
            <person name="Gray M.W."/>
            <person name="Holland P.W.H."/>
            <person name="King N."/>
            <person name="Lang F.B.F."/>
            <person name="Roger A.J."/>
            <person name="Ruiz-Trillo I."/>
            <person name="Haas B."/>
            <person name="Nusbaum C."/>
            <person name="Birren B."/>
        </authorList>
    </citation>
    <scope>NUCLEOTIDE SEQUENCE [LARGE SCALE GENOMIC DNA]</scope>
    <source>
        <strain evidence="4 5">JP610</strain>
    </source>
</reference>
<dbReference type="PANTHER" id="PTHR47128">
    <property type="match status" value="1"/>
</dbReference>
<dbReference type="STRING" id="667725.A0A0L0FYC6"/>
<dbReference type="Pfam" id="PF13460">
    <property type="entry name" value="NAD_binding_10"/>
    <property type="match status" value="1"/>
</dbReference>
<dbReference type="GO" id="GO:0015979">
    <property type="term" value="P:photosynthesis"/>
    <property type="evidence" value="ECO:0007669"/>
    <property type="project" value="UniProtKB-KW"/>
</dbReference>
<protein>
    <recommendedName>
        <fullName evidence="3">NAD(P)-binding domain-containing protein</fullName>
    </recommendedName>
</protein>
<proteinExistence type="predicted"/>
<sequence length="306" mass="33854">MLDNSSEWVAIAGATGNAGKEVVRSASASGLRVRALVRNKDRLGDVLHLCEDVRIVQVTQPETLKGCLKGVRFVVSCLGKTFQNDSTPRHDVDVGANINLMNEAKQTEGIERFCLLSVFMASVEHPVSMIRMKGEAEKALHDSGLSYTIIQPSGFFSDMWEIFEMARSGTYWSVGDGTYKFNPISLVDLGDFLVSKLLNAESINQTYPVGGPDVFPAKEVAAIASRVLNKEVKIHCLPLWLCKGLVGMVAPFSRNYYELGNFFVGNADYIAKNCDNDGSVPCYGVHHLEDYIRERYTREQAENAQK</sequence>
<dbReference type="AlphaFoldDB" id="A0A0L0FYC6"/>
<dbReference type="GO" id="GO:0009523">
    <property type="term" value="C:photosystem II"/>
    <property type="evidence" value="ECO:0007669"/>
    <property type="project" value="UniProtKB-KW"/>
</dbReference>
<keyword evidence="5" id="KW-1185">Reference proteome</keyword>
<feature type="domain" description="NAD(P)-binding" evidence="3">
    <location>
        <begin position="13"/>
        <end position="158"/>
    </location>
</feature>
<dbReference type="OrthoDB" id="419598at2759"/>
<dbReference type="eggNOG" id="KOG1203">
    <property type="taxonomic scope" value="Eukaryota"/>
</dbReference>
<evidence type="ECO:0000259" key="3">
    <source>
        <dbReference type="Pfam" id="PF13460"/>
    </source>
</evidence>